<dbReference type="PROSITE" id="PS51063">
    <property type="entry name" value="HTH_CRP_2"/>
    <property type="match status" value="1"/>
</dbReference>
<name>A0ABV4QJR8_9ACTN</name>
<gene>
    <name evidence="6" type="ORF">SM611_31270</name>
</gene>
<dbReference type="InterPro" id="IPR036390">
    <property type="entry name" value="WH_DNA-bd_sf"/>
</dbReference>
<keyword evidence="3" id="KW-0804">Transcription</keyword>
<dbReference type="InterPro" id="IPR012318">
    <property type="entry name" value="HTH_CRP"/>
</dbReference>
<sequence length="240" mass="25883">MNDVMDKWVAGTLLSRMDAPMRTALLRVAPASPFPKGTVLIGQDDPLTDFAFILRSGTPDSTACVKVTGRLADGRDGLLGIRLSGDIVGELGALHRQPRSATVTACSKVWAHKVPAMTLLAFLQENPQAWLALNATIADRLQWANQRRLDFAGFPVHVRLARLLLVLSDQHGRRVEPSGTTLGVALSHEELGMLIGAGKDAVYQAVSMLKRDGLIISAYRSIVITDEAGLRRAAEPDVSV</sequence>
<evidence type="ECO:0000313" key="6">
    <source>
        <dbReference type="EMBL" id="MFA1543431.1"/>
    </source>
</evidence>
<dbReference type="Proteomes" id="UP001569963">
    <property type="component" value="Unassembled WGS sequence"/>
</dbReference>
<evidence type="ECO:0000259" key="5">
    <source>
        <dbReference type="PROSITE" id="PS51063"/>
    </source>
</evidence>
<dbReference type="SUPFAM" id="SSF46785">
    <property type="entry name" value="Winged helix' DNA-binding domain"/>
    <property type="match status" value="1"/>
</dbReference>
<feature type="domain" description="HTH crp-type" evidence="5">
    <location>
        <begin position="154"/>
        <end position="228"/>
    </location>
</feature>
<reference evidence="6 7" key="1">
    <citation type="submission" date="2023-11" db="EMBL/GenBank/DDBJ databases">
        <title>Actinomadura monticuli sp. nov., isolated from volcanic ash.</title>
        <authorList>
            <person name="Lee S.D."/>
            <person name="Yang H."/>
            <person name="Kim I.S."/>
        </authorList>
    </citation>
    <scope>NUCLEOTIDE SEQUENCE [LARGE SCALE GENOMIC DNA]</scope>
    <source>
        <strain evidence="6 7">DLS-62</strain>
    </source>
</reference>
<dbReference type="PROSITE" id="PS50042">
    <property type="entry name" value="CNMP_BINDING_3"/>
    <property type="match status" value="1"/>
</dbReference>
<protein>
    <submittedName>
        <fullName evidence="6">Crp/Fnr family transcriptional regulator</fullName>
    </submittedName>
</protein>
<dbReference type="InterPro" id="IPR000595">
    <property type="entry name" value="cNMP-bd_dom"/>
</dbReference>
<evidence type="ECO:0000313" key="7">
    <source>
        <dbReference type="Proteomes" id="UP001569963"/>
    </source>
</evidence>
<dbReference type="Gene3D" id="1.10.10.10">
    <property type="entry name" value="Winged helix-like DNA-binding domain superfamily/Winged helix DNA-binding domain"/>
    <property type="match status" value="1"/>
</dbReference>
<dbReference type="PANTHER" id="PTHR24567">
    <property type="entry name" value="CRP FAMILY TRANSCRIPTIONAL REGULATORY PROTEIN"/>
    <property type="match status" value="1"/>
</dbReference>
<dbReference type="SUPFAM" id="SSF51206">
    <property type="entry name" value="cAMP-binding domain-like"/>
    <property type="match status" value="1"/>
</dbReference>
<dbReference type="InterPro" id="IPR036388">
    <property type="entry name" value="WH-like_DNA-bd_sf"/>
</dbReference>
<feature type="domain" description="Cyclic nucleotide-binding" evidence="4">
    <location>
        <begin position="13"/>
        <end position="105"/>
    </location>
</feature>
<dbReference type="InterPro" id="IPR014710">
    <property type="entry name" value="RmlC-like_jellyroll"/>
</dbReference>
<keyword evidence="7" id="KW-1185">Reference proteome</keyword>
<dbReference type="Gene3D" id="2.60.120.10">
    <property type="entry name" value="Jelly Rolls"/>
    <property type="match status" value="1"/>
</dbReference>
<dbReference type="InterPro" id="IPR018490">
    <property type="entry name" value="cNMP-bd_dom_sf"/>
</dbReference>
<dbReference type="PANTHER" id="PTHR24567:SF74">
    <property type="entry name" value="HTH-TYPE TRANSCRIPTIONAL REGULATOR ARCR"/>
    <property type="match status" value="1"/>
</dbReference>
<proteinExistence type="predicted"/>
<evidence type="ECO:0000256" key="1">
    <source>
        <dbReference type="ARBA" id="ARBA00023015"/>
    </source>
</evidence>
<evidence type="ECO:0000259" key="4">
    <source>
        <dbReference type="PROSITE" id="PS50042"/>
    </source>
</evidence>
<dbReference type="InterPro" id="IPR050397">
    <property type="entry name" value="Env_Response_Regulators"/>
</dbReference>
<dbReference type="SMART" id="SM00100">
    <property type="entry name" value="cNMP"/>
    <property type="match status" value="1"/>
</dbReference>
<comment type="caution">
    <text evidence="6">The sequence shown here is derived from an EMBL/GenBank/DDBJ whole genome shotgun (WGS) entry which is preliminary data.</text>
</comment>
<dbReference type="Pfam" id="PF00027">
    <property type="entry name" value="cNMP_binding"/>
    <property type="match status" value="1"/>
</dbReference>
<accession>A0ABV4QJR8</accession>
<dbReference type="EMBL" id="JAXCEI010000019">
    <property type="protein sequence ID" value="MFA1543431.1"/>
    <property type="molecule type" value="Genomic_DNA"/>
</dbReference>
<evidence type="ECO:0000256" key="2">
    <source>
        <dbReference type="ARBA" id="ARBA00023125"/>
    </source>
</evidence>
<dbReference type="CDD" id="cd00038">
    <property type="entry name" value="CAP_ED"/>
    <property type="match status" value="1"/>
</dbReference>
<evidence type="ECO:0000256" key="3">
    <source>
        <dbReference type="ARBA" id="ARBA00023163"/>
    </source>
</evidence>
<keyword evidence="2" id="KW-0238">DNA-binding</keyword>
<keyword evidence="1" id="KW-0805">Transcription regulation</keyword>
<dbReference type="RefSeq" id="WP_371953933.1">
    <property type="nucleotide sequence ID" value="NZ_JAXCEI010000019.1"/>
</dbReference>
<dbReference type="Pfam" id="PF13545">
    <property type="entry name" value="HTH_Crp_2"/>
    <property type="match status" value="1"/>
</dbReference>
<organism evidence="6 7">
    <name type="scientific">Actinomadura monticuli</name>
    <dbReference type="NCBI Taxonomy" id="3097367"/>
    <lineage>
        <taxon>Bacteria</taxon>
        <taxon>Bacillati</taxon>
        <taxon>Actinomycetota</taxon>
        <taxon>Actinomycetes</taxon>
        <taxon>Streptosporangiales</taxon>
        <taxon>Thermomonosporaceae</taxon>
        <taxon>Actinomadura</taxon>
    </lineage>
</organism>